<protein>
    <submittedName>
        <fullName evidence="7">Lipid A biosynthesis acyltransferase</fullName>
    </submittedName>
</protein>
<evidence type="ECO:0000256" key="3">
    <source>
        <dbReference type="ARBA" id="ARBA00022519"/>
    </source>
</evidence>
<dbReference type="GO" id="GO:0005886">
    <property type="term" value="C:plasma membrane"/>
    <property type="evidence" value="ECO:0007669"/>
    <property type="project" value="UniProtKB-SubCell"/>
</dbReference>
<evidence type="ECO:0000256" key="5">
    <source>
        <dbReference type="ARBA" id="ARBA00023136"/>
    </source>
</evidence>
<name>A0A7M1B3D3_9BACT</name>
<keyword evidence="5" id="KW-0472">Membrane</keyword>
<organism evidence="7 8">
    <name type="scientific">Sulfurimonas sediminis</name>
    <dbReference type="NCBI Taxonomy" id="2590020"/>
    <lineage>
        <taxon>Bacteria</taxon>
        <taxon>Pseudomonadati</taxon>
        <taxon>Campylobacterota</taxon>
        <taxon>Epsilonproteobacteria</taxon>
        <taxon>Campylobacterales</taxon>
        <taxon>Sulfurimonadaceae</taxon>
        <taxon>Sulfurimonas</taxon>
    </lineage>
</organism>
<keyword evidence="3" id="KW-0997">Cell inner membrane</keyword>
<reference evidence="7 8" key="1">
    <citation type="submission" date="2019-06" db="EMBL/GenBank/DDBJ databases">
        <title>Sulfurimonas gotlandica sp. nov., a chemoautotrophic and psychrotolerant epsilonproteobacterium isolated from a pelagic redoxcline, and an emended description of the genus Sulfurimonas.</title>
        <authorList>
            <person name="Wang S."/>
            <person name="Jiang L."/>
            <person name="Shao Z."/>
        </authorList>
    </citation>
    <scope>NUCLEOTIDE SEQUENCE [LARGE SCALE GENOMIC DNA]</scope>
    <source>
        <strain evidence="7 8">S2-6</strain>
    </source>
</reference>
<dbReference type="InterPro" id="IPR004960">
    <property type="entry name" value="LipA_acyltrans"/>
</dbReference>
<evidence type="ECO:0000256" key="1">
    <source>
        <dbReference type="ARBA" id="ARBA00004533"/>
    </source>
</evidence>
<keyword evidence="8" id="KW-1185">Reference proteome</keyword>
<dbReference type="NCBIfam" id="NF006270">
    <property type="entry name" value="PRK08419.1"/>
    <property type="match status" value="1"/>
</dbReference>
<dbReference type="Pfam" id="PF03279">
    <property type="entry name" value="Lip_A_acyltrans"/>
    <property type="match status" value="1"/>
</dbReference>
<evidence type="ECO:0000256" key="4">
    <source>
        <dbReference type="ARBA" id="ARBA00022679"/>
    </source>
</evidence>
<dbReference type="EMBL" id="CP041235">
    <property type="protein sequence ID" value="QOP44243.1"/>
    <property type="molecule type" value="Genomic_DNA"/>
</dbReference>
<evidence type="ECO:0000313" key="8">
    <source>
        <dbReference type="Proteomes" id="UP000593719"/>
    </source>
</evidence>
<evidence type="ECO:0000256" key="2">
    <source>
        <dbReference type="ARBA" id="ARBA00022475"/>
    </source>
</evidence>
<dbReference type="GO" id="GO:0009247">
    <property type="term" value="P:glycolipid biosynthetic process"/>
    <property type="evidence" value="ECO:0007669"/>
    <property type="project" value="UniProtKB-ARBA"/>
</dbReference>
<proteinExistence type="predicted"/>
<dbReference type="Proteomes" id="UP000593719">
    <property type="component" value="Chromosome"/>
</dbReference>
<dbReference type="AlphaFoldDB" id="A0A7M1B3D3"/>
<accession>A0A7M1B3D3</accession>
<dbReference type="RefSeq" id="WP_193150397.1">
    <property type="nucleotide sequence ID" value="NZ_CP041235.1"/>
</dbReference>
<keyword evidence="4 7" id="KW-0808">Transferase</keyword>
<comment type="subcellular location">
    <subcellularLocation>
        <location evidence="1">Cell inner membrane</location>
    </subcellularLocation>
</comment>
<keyword evidence="6 7" id="KW-0012">Acyltransferase</keyword>
<dbReference type="PANTHER" id="PTHR30606">
    <property type="entry name" value="LIPID A BIOSYNTHESIS LAUROYL ACYLTRANSFERASE"/>
    <property type="match status" value="1"/>
</dbReference>
<dbReference type="GO" id="GO:0016746">
    <property type="term" value="F:acyltransferase activity"/>
    <property type="evidence" value="ECO:0007669"/>
    <property type="project" value="UniProtKB-KW"/>
</dbReference>
<dbReference type="CDD" id="cd07984">
    <property type="entry name" value="LPLAT_LABLAT-like"/>
    <property type="match status" value="1"/>
</dbReference>
<gene>
    <name evidence="7" type="ORF">FJR45_09920</name>
</gene>
<keyword evidence="2" id="KW-1003">Cell membrane</keyword>
<dbReference type="KEGG" id="ssei:FJR45_09920"/>
<evidence type="ECO:0000256" key="6">
    <source>
        <dbReference type="ARBA" id="ARBA00023315"/>
    </source>
</evidence>
<sequence>MGYKFLLLLENILMLLPHAARKAFFTFLAFIGYKTAKKYRCIVRQNLNYAFDNSMSDEEIDTITRYSFKNLLYNFMHLMEIRHLSKEKIAGKITVINKKEVERIHKEGRAVIYVTPHYCAWELGAAGLALHVETIAPVYKKLKNRIYEKWLLDARARFGNTNLEKTNVVKPLIRLIKQGKASGILIDTNINEKEGVMVEFLGKPLRMTATPAYLARKFNAAIVPVHIRTDDEENYTIIIADEIKVDKTENEKEDIQKATQLQADWLTSIIQKEPKFWFWLHRRWKNDKPEIYN</sequence>
<evidence type="ECO:0000313" key="7">
    <source>
        <dbReference type="EMBL" id="QOP44243.1"/>
    </source>
</evidence>
<dbReference type="PANTHER" id="PTHR30606:SF10">
    <property type="entry name" value="PHOSPHATIDYLINOSITOL MANNOSIDE ACYLTRANSFERASE"/>
    <property type="match status" value="1"/>
</dbReference>